<dbReference type="PANTHER" id="PTHR22767:SF2">
    <property type="entry name" value="N(ALPHA)-ACETYLTRANSFERASE 15_16, ISOFORM A"/>
    <property type="match status" value="1"/>
</dbReference>
<proteinExistence type="predicted"/>
<dbReference type="Pfam" id="PF12569">
    <property type="entry name" value="NatA_aux_su"/>
    <property type="match status" value="1"/>
</dbReference>
<dbReference type="Proteomes" id="UP000818624">
    <property type="component" value="Chromosome 2"/>
</dbReference>
<evidence type="ECO:0000256" key="1">
    <source>
        <dbReference type="ARBA" id="ARBA00022737"/>
    </source>
</evidence>
<reference evidence="3 4" key="1">
    <citation type="journal article" date="2020" name="Elife">
        <title>Loss of centromere function drives karyotype evolution in closely related Malassezia species.</title>
        <authorList>
            <person name="Sankaranarayanan S.R."/>
            <person name="Ianiri G."/>
            <person name="Coelho M.A."/>
            <person name="Reza M.H."/>
            <person name="Thimmappa B.C."/>
            <person name="Ganguly P."/>
            <person name="Vadnala R.N."/>
            <person name="Sun S."/>
            <person name="Siddharthan R."/>
            <person name="Tellgren-Roth C."/>
            <person name="Dawson T.L."/>
            <person name="Heitman J."/>
            <person name="Sanyal K."/>
        </authorList>
    </citation>
    <scope>NUCLEOTIDE SEQUENCE [LARGE SCALE GENOMIC DNA]</scope>
    <source>
        <strain evidence="3">CBS14141</strain>
    </source>
</reference>
<organism evidence="3 4">
    <name type="scientific">Malassezia furfur</name>
    <name type="common">Pityriasis versicolor infection agent</name>
    <name type="synonym">Pityrosporum furfur</name>
    <dbReference type="NCBI Taxonomy" id="55194"/>
    <lineage>
        <taxon>Eukaryota</taxon>
        <taxon>Fungi</taxon>
        <taxon>Dikarya</taxon>
        <taxon>Basidiomycota</taxon>
        <taxon>Ustilaginomycotina</taxon>
        <taxon>Malasseziomycetes</taxon>
        <taxon>Malasseziales</taxon>
        <taxon>Malasseziaceae</taxon>
        <taxon>Malassezia</taxon>
    </lineage>
</organism>
<dbReference type="EMBL" id="CP046235">
    <property type="protein sequence ID" value="WFD47323.1"/>
    <property type="molecule type" value="Genomic_DNA"/>
</dbReference>
<protein>
    <submittedName>
        <fullName evidence="3">Uncharacterized protein</fullName>
    </submittedName>
</protein>
<dbReference type="PANTHER" id="PTHR22767">
    <property type="entry name" value="N-TERMINAL ACETYLTRANSFERASE-RELATED"/>
    <property type="match status" value="1"/>
</dbReference>
<name>A0ABY8EPB2_MALFU</name>
<dbReference type="PIRSF" id="PIRSF000422">
    <property type="entry name" value="N-terminal-AcTrfase-A_aux_su"/>
    <property type="match status" value="1"/>
</dbReference>
<gene>
    <name evidence="3" type="ORF">GLX27_001974</name>
</gene>
<dbReference type="SUPFAM" id="SSF48452">
    <property type="entry name" value="TPR-like"/>
    <property type="match status" value="1"/>
</dbReference>
<keyword evidence="4" id="KW-1185">Reference proteome</keyword>
<keyword evidence="1" id="KW-0677">Repeat</keyword>
<dbReference type="Gene3D" id="1.25.40.1040">
    <property type="match status" value="1"/>
</dbReference>
<dbReference type="InterPro" id="IPR011990">
    <property type="entry name" value="TPR-like_helical_dom_sf"/>
</dbReference>
<evidence type="ECO:0000256" key="2">
    <source>
        <dbReference type="ARBA" id="ARBA00022803"/>
    </source>
</evidence>
<dbReference type="Gene3D" id="1.25.40.1010">
    <property type="match status" value="1"/>
</dbReference>
<evidence type="ECO:0000313" key="3">
    <source>
        <dbReference type="EMBL" id="WFD47323.1"/>
    </source>
</evidence>
<evidence type="ECO:0000313" key="4">
    <source>
        <dbReference type="Proteomes" id="UP000818624"/>
    </source>
</evidence>
<keyword evidence="2" id="KW-0802">TPR repeat</keyword>
<sequence>MQLQLRNYAPLIEARLILLRAQPHLRVNWVALAIAHDLADNKAQAARVLAAYEDVTHDVPKHNYEFSEVVLYHASLLSQLGDAQGVLDLLDAKRACLFDLPAIDELRIDAFTQLKRTKDAEELLYKLFERNPDNTKTLRSLLALLSANAADTEREATVLAKLSELAERYPRSTAVRRVALEVAQTPSVFAEHARNYLERALVKGVPSLFSDVKSLYTDEAKKAAIEDIVEELRAAWDPTQETPVAEPPSSYLWAMYFLAHHYSYIGEHERALAYIDSILVHTPTMPELHMTRARVLKRAGAYQAASDAMEDARLLDGQDRYLNTKAAKYLLRANRVDETAAVLKLFTKPDVPDPMSDLVDMQAVGFLLEDAAAQQRVGDDALALKRYHQIDKILAEIYDDQLDFHSYCLRKMTLRAYVSTVHFEDNLYARPTYVRAAYSAIRLYSQLHDEQQAQDDAAAKTAQRRAELVASKAAARAELQAAAAKALEKANEDEMPPAKDADPYGAALLATSQPLADAHRFVRKLQESAPHAIETWLGALEVAVREQKWLLALRALVQAHDIDPADPRLHVALLRFRRATEVATLPDAAAKAVEELSRDLPQLTAPIDAIQTEYVQRYGSLSAQHRLGAARGLWEAYGAERAPEAAEQAYALVRGTDAAPLSALEEALAFLQHLEKHTSLPAACSAAALIEAARTKWPRADAFAERATLDAHAAERAKARAVWMPPARAQS</sequence>
<dbReference type="InterPro" id="IPR021183">
    <property type="entry name" value="NatA_aux_su"/>
</dbReference>
<accession>A0ABY8EPB2</accession>